<protein>
    <recommendedName>
        <fullName evidence="1">Microcin J25-processing protein McjB C-terminal domain-containing protein</fullName>
    </recommendedName>
</protein>
<proteinExistence type="predicted"/>
<keyword evidence="3" id="KW-1185">Reference proteome</keyword>
<evidence type="ECO:0000259" key="1">
    <source>
        <dbReference type="Pfam" id="PF13471"/>
    </source>
</evidence>
<dbReference type="RefSeq" id="WP_145288424.1">
    <property type="nucleotide sequence ID" value="NZ_VMSJ01000003.1"/>
</dbReference>
<sequence length="189" mass="21856">MSKRQTKSYRVVAGEISFKHEQEQKIFNTFFAVSDYYKMHPNSGACHLISSIFHVLLSEQNIANELCIGEVKKGNQFFDHSWIEIDGKIFDIGIQATLDGGKNDPIYANQDLYTELNVENNYGVESPSGFDTDAKRILKTPFVKYMDEYPQFREGAWKIVKDISKKIRLKLSVSDLRQKYKTTERIVKI</sequence>
<dbReference type="AlphaFoldDB" id="A0A558ATR8"/>
<evidence type="ECO:0000313" key="2">
    <source>
        <dbReference type="EMBL" id="TVT27655.1"/>
    </source>
</evidence>
<organism evidence="2 3">
    <name type="scientific">Salinicoccus cyprini</name>
    <dbReference type="NCBI Taxonomy" id="2493691"/>
    <lineage>
        <taxon>Bacteria</taxon>
        <taxon>Bacillati</taxon>
        <taxon>Bacillota</taxon>
        <taxon>Bacilli</taxon>
        <taxon>Bacillales</taxon>
        <taxon>Staphylococcaceae</taxon>
        <taxon>Salinicoccus</taxon>
    </lineage>
</organism>
<dbReference type="EMBL" id="VMSJ01000003">
    <property type="protein sequence ID" value="TVT27655.1"/>
    <property type="molecule type" value="Genomic_DNA"/>
</dbReference>
<dbReference type="Proteomes" id="UP000315103">
    <property type="component" value="Unassembled WGS sequence"/>
</dbReference>
<feature type="domain" description="Microcin J25-processing protein McjB C-terminal" evidence="1">
    <location>
        <begin position="28"/>
        <end position="91"/>
    </location>
</feature>
<accession>A0A558ATR8</accession>
<evidence type="ECO:0000313" key="3">
    <source>
        <dbReference type="Proteomes" id="UP000315103"/>
    </source>
</evidence>
<dbReference type="OrthoDB" id="6399948at2"/>
<dbReference type="InterPro" id="IPR032708">
    <property type="entry name" value="McjB_C"/>
</dbReference>
<reference evidence="2 3" key="1">
    <citation type="submission" date="2019-07" db="EMBL/GenBank/DDBJ databases">
        <title>Salinicoccus cyprini sp. nov., isolated from gastro-intestinal tract of mirror carp, Cyprinus carpio var. specularis, collected from Gobind Sagar Reservoir, Himachal Pradesh, India.</title>
        <authorList>
            <person name="Talwar C."/>
            <person name="Singh A.K."/>
            <person name="Lal R."/>
            <person name="Negi R.K."/>
        </authorList>
    </citation>
    <scope>NUCLEOTIDE SEQUENCE [LARGE SCALE GENOMIC DNA]</scope>
    <source>
        <strain evidence="2 3">CT19</strain>
    </source>
</reference>
<comment type="caution">
    <text evidence="2">The sequence shown here is derived from an EMBL/GenBank/DDBJ whole genome shotgun (WGS) entry which is preliminary data.</text>
</comment>
<dbReference type="Pfam" id="PF13471">
    <property type="entry name" value="Transglut_core3"/>
    <property type="match status" value="1"/>
</dbReference>
<name>A0A558ATR8_9STAP</name>
<gene>
    <name evidence="2" type="ORF">FO441_08070</name>
</gene>